<feature type="transmembrane region" description="Helical" evidence="2">
    <location>
        <begin position="48"/>
        <end position="69"/>
    </location>
</feature>
<dbReference type="EMBL" id="JAQNDK010000004">
    <property type="protein sequence ID" value="MDC0682600.1"/>
    <property type="molecule type" value="Genomic_DNA"/>
</dbReference>
<accession>A0ABT5C9X3</accession>
<feature type="compositionally biased region" description="Basic and acidic residues" evidence="1">
    <location>
        <begin position="113"/>
        <end position="123"/>
    </location>
</feature>
<evidence type="ECO:0000313" key="3">
    <source>
        <dbReference type="EMBL" id="MDC0682600.1"/>
    </source>
</evidence>
<evidence type="ECO:0000313" key="4">
    <source>
        <dbReference type="Proteomes" id="UP001217485"/>
    </source>
</evidence>
<sequence>MDHPPAGQGASPGPRDVRAEHAGTRLAARAEPPGAAPAPPRARQLDRLTGLVLLAAAAVVLLPMAPVVFRAVAGDRSPVQSAGRFAHVLDGRPSADRGAQIHPRFPFDEDPGSDERPSPHDDGPALEDEEDPGAPGRLQAGIASRGITLLDEPRADGTRVGSIAAGEIVMIVREAGAWALVMKNGGGDLLMGWARRSEIAIR</sequence>
<evidence type="ECO:0000256" key="1">
    <source>
        <dbReference type="SAM" id="MobiDB-lite"/>
    </source>
</evidence>
<proteinExistence type="predicted"/>
<dbReference type="RefSeq" id="WP_272100656.1">
    <property type="nucleotide sequence ID" value="NZ_JAQNDK010000004.1"/>
</dbReference>
<organism evidence="3 4">
    <name type="scientific">Sorangium atrum</name>
    <dbReference type="NCBI Taxonomy" id="2995308"/>
    <lineage>
        <taxon>Bacteria</taxon>
        <taxon>Pseudomonadati</taxon>
        <taxon>Myxococcota</taxon>
        <taxon>Polyangia</taxon>
        <taxon>Polyangiales</taxon>
        <taxon>Polyangiaceae</taxon>
        <taxon>Sorangium</taxon>
    </lineage>
</organism>
<dbReference type="Proteomes" id="UP001217485">
    <property type="component" value="Unassembled WGS sequence"/>
</dbReference>
<comment type="caution">
    <text evidence="3">The sequence shown here is derived from an EMBL/GenBank/DDBJ whole genome shotgun (WGS) entry which is preliminary data.</text>
</comment>
<reference evidence="3 4" key="1">
    <citation type="submission" date="2023-01" db="EMBL/GenBank/DDBJ databases">
        <title>Minimal conservation of predation-associated metabolite biosynthetic gene clusters underscores biosynthetic potential of Myxococcota including descriptions for ten novel species: Archangium lansinium sp. nov., Myxococcus landrumus sp. nov., Nannocystis bai.</title>
        <authorList>
            <person name="Ahearne A."/>
            <person name="Stevens C."/>
            <person name="Dowd S."/>
        </authorList>
    </citation>
    <scope>NUCLEOTIDE SEQUENCE [LARGE SCALE GENOMIC DNA]</scope>
    <source>
        <strain evidence="3 4">WIWO2</strain>
    </source>
</reference>
<name>A0ABT5C9X3_9BACT</name>
<gene>
    <name evidence="3" type="ORF">POL72_33035</name>
</gene>
<keyword evidence="2" id="KW-1133">Transmembrane helix</keyword>
<evidence type="ECO:0000256" key="2">
    <source>
        <dbReference type="SAM" id="Phobius"/>
    </source>
</evidence>
<feature type="region of interest" description="Disordered" evidence="1">
    <location>
        <begin position="1"/>
        <end position="41"/>
    </location>
</feature>
<keyword evidence="2" id="KW-0472">Membrane</keyword>
<keyword evidence="2" id="KW-0812">Transmembrane</keyword>
<keyword evidence="4" id="KW-1185">Reference proteome</keyword>
<protein>
    <submittedName>
        <fullName evidence="3">SH3 domain-containing protein</fullName>
    </submittedName>
</protein>
<feature type="region of interest" description="Disordered" evidence="1">
    <location>
        <begin position="90"/>
        <end position="138"/>
    </location>
</feature>